<keyword evidence="6" id="KW-1185">Reference proteome</keyword>
<dbReference type="InterPro" id="IPR036291">
    <property type="entry name" value="NAD(P)-bd_dom_sf"/>
</dbReference>
<evidence type="ECO:0000313" key="5">
    <source>
        <dbReference type="EMBL" id="ACU73728.1"/>
    </source>
</evidence>
<evidence type="ECO:0000256" key="1">
    <source>
        <dbReference type="ARBA" id="ARBA00006484"/>
    </source>
</evidence>
<keyword evidence="2" id="KW-0560">Oxidoreductase</keyword>
<protein>
    <submittedName>
        <fullName evidence="5">Short-chain dehydrogenase/reductase SDR</fullName>
    </submittedName>
</protein>
<dbReference type="PANTHER" id="PTHR44196:SF1">
    <property type="entry name" value="DEHYDROGENASE_REDUCTASE SDR FAMILY MEMBER 7B"/>
    <property type="match status" value="1"/>
</dbReference>
<dbReference type="KEGG" id="cai:Caci_4868"/>
<evidence type="ECO:0000256" key="2">
    <source>
        <dbReference type="ARBA" id="ARBA00023002"/>
    </source>
</evidence>
<dbReference type="OrthoDB" id="151996at2"/>
<dbReference type="AlphaFoldDB" id="C7Q1J9"/>
<name>C7Q1J9_CATAD</name>
<dbReference type="PRINTS" id="PR00080">
    <property type="entry name" value="SDRFAMILY"/>
</dbReference>
<evidence type="ECO:0000256" key="3">
    <source>
        <dbReference type="RuleBase" id="RU000363"/>
    </source>
</evidence>
<evidence type="ECO:0000313" key="6">
    <source>
        <dbReference type="Proteomes" id="UP000000851"/>
    </source>
</evidence>
<dbReference type="InterPro" id="IPR002347">
    <property type="entry name" value="SDR_fam"/>
</dbReference>
<dbReference type="PANTHER" id="PTHR44196">
    <property type="entry name" value="DEHYDROGENASE/REDUCTASE SDR FAMILY MEMBER 7B"/>
    <property type="match status" value="1"/>
</dbReference>
<comment type="similarity">
    <text evidence="1 3">Belongs to the short-chain dehydrogenases/reductases (SDR) family.</text>
</comment>
<dbReference type="FunCoup" id="C7Q1J9">
    <property type="interactions" value="1"/>
</dbReference>
<dbReference type="InterPro" id="IPR020904">
    <property type="entry name" value="Sc_DH/Rdtase_CS"/>
</dbReference>
<dbReference type="InParanoid" id="C7Q1J9"/>
<dbReference type="RefSeq" id="WP_015793457.1">
    <property type="nucleotide sequence ID" value="NC_013131.1"/>
</dbReference>
<dbReference type="SUPFAM" id="SSF51735">
    <property type="entry name" value="NAD(P)-binding Rossmann-fold domains"/>
    <property type="match status" value="1"/>
</dbReference>
<dbReference type="HOGENOM" id="CLU_010194_2_1_11"/>
<proteinExistence type="inferred from homology"/>
<reference evidence="5 6" key="1">
    <citation type="journal article" date="2009" name="Stand. Genomic Sci.">
        <title>Complete genome sequence of Catenulispora acidiphila type strain (ID 139908).</title>
        <authorList>
            <person name="Copeland A."/>
            <person name="Lapidus A."/>
            <person name="Glavina Del Rio T."/>
            <person name="Nolan M."/>
            <person name="Lucas S."/>
            <person name="Chen F."/>
            <person name="Tice H."/>
            <person name="Cheng J.F."/>
            <person name="Bruce D."/>
            <person name="Goodwin L."/>
            <person name="Pitluck S."/>
            <person name="Mikhailova N."/>
            <person name="Pati A."/>
            <person name="Ivanova N."/>
            <person name="Mavromatis K."/>
            <person name="Chen A."/>
            <person name="Palaniappan K."/>
            <person name="Chain P."/>
            <person name="Land M."/>
            <person name="Hauser L."/>
            <person name="Chang Y.J."/>
            <person name="Jeffries C.D."/>
            <person name="Chertkov O."/>
            <person name="Brettin T."/>
            <person name="Detter J.C."/>
            <person name="Han C."/>
            <person name="Ali Z."/>
            <person name="Tindall B.J."/>
            <person name="Goker M."/>
            <person name="Bristow J."/>
            <person name="Eisen J.A."/>
            <person name="Markowitz V."/>
            <person name="Hugenholtz P."/>
            <person name="Kyrpides N.C."/>
            <person name="Klenk H.P."/>
        </authorList>
    </citation>
    <scope>NUCLEOTIDE SEQUENCE [LARGE SCALE GENOMIC DNA]</scope>
    <source>
        <strain evidence="6">DSM 44928 / JCM 14897 / NBRC 102108 / NRRL B-24433 / ID139908</strain>
    </source>
</reference>
<dbReference type="PROSITE" id="PS00061">
    <property type="entry name" value="ADH_SHORT"/>
    <property type="match status" value="1"/>
</dbReference>
<organism evidence="5 6">
    <name type="scientific">Catenulispora acidiphila (strain DSM 44928 / JCM 14897 / NBRC 102108 / NRRL B-24433 / ID139908)</name>
    <dbReference type="NCBI Taxonomy" id="479433"/>
    <lineage>
        <taxon>Bacteria</taxon>
        <taxon>Bacillati</taxon>
        <taxon>Actinomycetota</taxon>
        <taxon>Actinomycetes</taxon>
        <taxon>Catenulisporales</taxon>
        <taxon>Catenulisporaceae</taxon>
        <taxon>Catenulispora</taxon>
    </lineage>
</organism>
<dbReference type="GO" id="GO:0016020">
    <property type="term" value="C:membrane"/>
    <property type="evidence" value="ECO:0007669"/>
    <property type="project" value="TreeGrafter"/>
</dbReference>
<dbReference type="InterPro" id="IPR057326">
    <property type="entry name" value="KR_dom"/>
</dbReference>
<dbReference type="Gene3D" id="3.40.50.720">
    <property type="entry name" value="NAD(P)-binding Rossmann-like Domain"/>
    <property type="match status" value="1"/>
</dbReference>
<dbReference type="SMART" id="SM00822">
    <property type="entry name" value="PKS_KR"/>
    <property type="match status" value="1"/>
</dbReference>
<dbReference type="GO" id="GO:0016491">
    <property type="term" value="F:oxidoreductase activity"/>
    <property type="evidence" value="ECO:0007669"/>
    <property type="project" value="UniProtKB-KW"/>
</dbReference>
<feature type="domain" description="Ketoreductase" evidence="4">
    <location>
        <begin position="9"/>
        <end position="193"/>
    </location>
</feature>
<sequence>MGNDSFRGKTALVTGGSRGLGLLIAQELGARGCQVMICARDSGELQEAERLLRARGVEAASTVCDIRDPDAGQNLLDAVEKRFGQLDIVVNNAGIIQVGPMEALTERDFENAWQTMFAGPLRLISAVLPGMRERHSGTIVNIASIGGRIPVPHLLPYVAAKHALAGFSSGLRAELAADGVSVTTVVPGLMRTGSHRAARFSGQSRREYAWFATAASLPLLSGSADRAARAIVRAAEHRRPELVFTPAAKLACRAYGLAPATTTRLLGVAARLLPSATSTPEHDVPGVQNTRQQGSFLAGMTVLGERAAQRNNEPGSA</sequence>
<evidence type="ECO:0000259" key="4">
    <source>
        <dbReference type="SMART" id="SM00822"/>
    </source>
</evidence>
<accession>C7Q1J9</accession>
<dbReference type="Pfam" id="PF00106">
    <property type="entry name" value="adh_short"/>
    <property type="match status" value="1"/>
</dbReference>
<dbReference type="EMBL" id="CP001700">
    <property type="protein sequence ID" value="ACU73728.1"/>
    <property type="molecule type" value="Genomic_DNA"/>
</dbReference>
<dbReference type="eggNOG" id="COG1028">
    <property type="taxonomic scope" value="Bacteria"/>
</dbReference>
<dbReference type="PRINTS" id="PR00081">
    <property type="entry name" value="GDHRDH"/>
</dbReference>
<gene>
    <name evidence="5" type="ordered locus">Caci_4868</name>
</gene>
<dbReference type="Proteomes" id="UP000000851">
    <property type="component" value="Chromosome"/>
</dbReference>
<dbReference type="STRING" id="479433.Caci_4868"/>